<comment type="caution">
    <text evidence="2">The sequence shown here is derived from an EMBL/GenBank/DDBJ whole genome shotgun (WGS) entry which is preliminary data.</text>
</comment>
<keyword evidence="3" id="KW-1185">Reference proteome</keyword>
<organism evidence="2 3">
    <name type="scientific">Tsukamurella paurometabola</name>
    <name type="common">Corynebacterium paurometabolum</name>
    <dbReference type="NCBI Taxonomy" id="2061"/>
    <lineage>
        <taxon>Bacteria</taxon>
        <taxon>Bacillati</taxon>
        <taxon>Actinomycetota</taxon>
        <taxon>Actinomycetes</taxon>
        <taxon>Mycobacteriales</taxon>
        <taxon>Tsukamurellaceae</taxon>
        <taxon>Tsukamurella</taxon>
    </lineage>
</organism>
<sequence length="122" mass="13726">MIEPWDFPEYDPDDDVICRDLDLLIAEVSELVEAATQRHWGIRNVPDPIRVLVRQVAQRVWYSGAPAELTPSEESLCRTYNREPSRFLGPWNMNASGVSRVAPGGSGHLAAAPDPFRARRRA</sequence>
<proteinExistence type="predicted"/>
<gene>
    <name evidence="2" type="ORF">KFZ73_23080</name>
</gene>
<dbReference type="Proteomes" id="UP000676853">
    <property type="component" value="Unassembled WGS sequence"/>
</dbReference>
<evidence type="ECO:0000313" key="3">
    <source>
        <dbReference type="Proteomes" id="UP000676853"/>
    </source>
</evidence>
<protein>
    <recommendedName>
        <fullName evidence="4">Head-to-tail adaptor</fullName>
    </recommendedName>
</protein>
<reference evidence="2 3" key="1">
    <citation type="submission" date="2021-04" db="EMBL/GenBank/DDBJ databases">
        <title>Whole genome sequence analysis of a thiophenic sulfur metabolizing bacteria.</title>
        <authorList>
            <person name="Akhtar N."/>
            <person name="Akram J."/>
            <person name="Aslam A."/>
        </authorList>
    </citation>
    <scope>NUCLEOTIDE SEQUENCE [LARGE SCALE GENOMIC DNA]</scope>
    <source>
        <strain evidence="2 3">3OW</strain>
    </source>
</reference>
<name>A0ABS5NL14_TSUPA</name>
<dbReference type="EMBL" id="JAGXOE010000108">
    <property type="protein sequence ID" value="MBS4104108.1"/>
    <property type="molecule type" value="Genomic_DNA"/>
</dbReference>
<evidence type="ECO:0000256" key="1">
    <source>
        <dbReference type="SAM" id="MobiDB-lite"/>
    </source>
</evidence>
<feature type="region of interest" description="Disordered" evidence="1">
    <location>
        <begin position="102"/>
        <end position="122"/>
    </location>
</feature>
<accession>A0ABS5NL14</accession>
<evidence type="ECO:0008006" key="4">
    <source>
        <dbReference type="Google" id="ProtNLM"/>
    </source>
</evidence>
<evidence type="ECO:0000313" key="2">
    <source>
        <dbReference type="EMBL" id="MBS4104108.1"/>
    </source>
</evidence>